<feature type="compositionally biased region" description="Low complexity" evidence="1">
    <location>
        <begin position="222"/>
        <end position="233"/>
    </location>
</feature>
<sequence length="242" mass="27089">MFLVANAINKPFSLRWRFLIPIRTACQIPTPTLVLCSPPRPPPCLPTVRRPSFTPALVAAVPGRANRPDLQTAASADQYQRPIRGIPSSPDTSVSFHFPFHCHVSFQRRNRPVRDWLLSFASSCAIHPWPLRRFKAASCPALLRPRSLSLSSKTRSRSNQVSHLLFFFLFSISFFLVSLRLCHVFLCRFLDQPRASNSLLSYSSPCPIRYLLATSDTLIRQSGPSSLVSSGTSDQGRPSSRP</sequence>
<keyword evidence="4" id="KW-1185">Reference proteome</keyword>
<feature type="region of interest" description="Disordered" evidence="1">
    <location>
        <begin position="222"/>
        <end position="242"/>
    </location>
</feature>
<protein>
    <recommendedName>
        <fullName evidence="5">Transmembrane protein</fullName>
    </recommendedName>
</protein>
<dbReference type="EMBL" id="JAGMUV010000003">
    <property type="protein sequence ID" value="KAH7166336.1"/>
    <property type="molecule type" value="Genomic_DNA"/>
</dbReference>
<evidence type="ECO:0008006" key="5">
    <source>
        <dbReference type="Google" id="ProtNLM"/>
    </source>
</evidence>
<organism evidence="3 4">
    <name type="scientific">Dactylonectria macrodidyma</name>
    <dbReference type="NCBI Taxonomy" id="307937"/>
    <lineage>
        <taxon>Eukaryota</taxon>
        <taxon>Fungi</taxon>
        <taxon>Dikarya</taxon>
        <taxon>Ascomycota</taxon>
        <taxon>Pezizomycotina</taxon>
        <taxon>Sordariomycetes</taxon>
        <taxon>Hypocreomycetidae</taxon>
        <taxon>Hypocreales</taxon>
        <taxon>Nectriaceae</taxon>
        <taxon>Dactylonectria</taxon>
    </lineage>
</organism>
<feature type="transmembrane region" description="Helical" evidence="2">
    <location>
        <begin position="164"/>
        <end position="186"/>
    </location>
</feature>
<evidence type="ECO:0000313" key="3">
    <source>
        <dbReference type="EMBL" id="KAH7166336.1"/>
    </source>
</evidence>
<evidence type="ECO:0000256" key="1">
    <source>
        <dbReference type="SAM" id="MobiDB-lite"/>
    </source>
</evidence>
<reference evidence="3" key="1">
    <citation type="journal article" date="2021" name="Nat. Commun.">
        <title>Genetic determinants of endophytism in the Arabidopsis root mycobiome.</title>
        <authorList>
            <person name="Mesny F."/>
            <person name="Miyauchi S."/>
            <person name="Thiergart T."/>
            <person name="Pickel B."/>
            <person name="Atanasova L."/>
            <person name="Karlsson M."/>
            <person name="Huettel B."/>
            <person name="Barry K.W."/>
            <person name="Haridas S."/>
            <person name="Chen C."/>
            <person name="Bauer D."/>
            <person name="Andreopoulos W."/>
            <person name="Pangilinan J."/>
            <person name="LaButti K."/>
            <person name="Riley R."/>
            <person name="Lipzen A."/>
            <person name="Clum A."/>
            <person name="Drula E."/>
            <person name="Henrissat B."/>
            <person name="Kohler A."/>
            <person name="Grigoriev I.V."/>
            <person name="Martin F.M."/>
            <person name="Hacquard S."/>
        </authorList>
    </citation>
    <scope>NUCLEOTIDE SEQUENCE</scope>
    <source>
        <strain evidence="3">MPI-CAGE-AT-0147</strain>
    </source>
</reference>
<keyword evidence="2" id="KW-1133">Transmembrane helix</keyword>
<name>A0A9P9FPV7_9HYPO</name>
<accession>A0A9P9FPV7</accession>
<evidence type="ECO:0000256" key="2">
    <source>
        <dbReference type="SAM" id="Phobius"/>
    </source>
</evidence>
<comment type="caution">
    <text evidence="3">The sequence shown here is derived from an EMBL/GenBank/DDBJ whole genome shotgun (WGS) entry which is preliminary data.</text>
</comment>
<gene>
    <name evidence="3" type="ORF">EDB81DRAFT_284239</name>
</gene>
<dbReference type="Proteomes" id="UP000738349">
    <property type="component" value="Unassembled WGS sequence"/>
</dbReference>
<evidence type="ECO:0000313" key="4">
    <source>
        <dbReference type="Proteomes" id="UP000738349"/>
    </source>
</evidence>
<keyword evidence="2" id="KW-0812">Transmembrane</keyword>
<keyword evidence="2" id="KW-0472">Membrane</keyword>
<dbReference type="AlphaFoldDB" id="A0A9P9FPV7"/>
<proteinExistence type="predicted"/>